<evidence type="ECO:0000313" key="9">
    <source>
        <dbReference type="EMBL" id="MBR9649649.1"/>
    </source>
</evidence>
<dbReference type="InterPro" id="IPR010930">
    <property type="entry name" value="Flg_bb/hook_C_dom"/>
</dbReference>
<evidence type="ECO:0000256" key="3">
    <source>
        <dbReference type="ARBA" id="ARBA00017941"/>
    </source>
</evidence>
<evidence type="ECO:0000256" key="1">
    <source>
        <dbReference type="ARBA" id="ARBA00004117"/>
    </source>
</evidence>
<evidence type="ECO:0000256" key="5">
    <source>
        <dbReference type="ARBA" id="ARBA00025933"/>
    </source>
</evidence>
<comment type="similarity">
    <text evidence="2">Belongs to the flagella basal body rod proteins family.</text>
</comment>
<evidence type="ECO:0000259" key="7">
    <source>
        <dbReference type="Pfam" id="PF00460"/>
    </source>
</evidence>
<dbReference type="EMBL" id="JADMKU010000001">
    <property type="protein sequence ID" value="MBR9649649.1"/>
    <property type="molecule type" value="Genomic_DNA"/>
</dbReference>
<keyword evidence="9" id="KW-0966">Cell projection</keyword>
<sequence length="138" mass="15509">MTMTMNVFDISARAMSAQMMRLNTTASNLANANTVSTNEEDAYRAMRPVFETEYADQMKQSGLATVNVTDVVSLDREVSRSFQPDHPLADPEGYVYEAAVNTDEEMVEMMEASRQYQNTLEAVSTIRNLMAKTMRMGQ</sequence>
<feature type="domain" description="Flagellar basal-body/hook protein C-terminal" evidence="8">
    <location>
        <begin position="93"/>
        <end position="136"/>
    </location>
</feature>
<feature type="domain" description="Flagellar basal body rod protein N-terminal" evidence="7">
    <location>
        <begin position="9"/>
        <end position="35"/>
    </location>
</feature>
<keyword evidence="9" id="KW-0969">Cilium</keyword>
<protein>
    <recommendedName>
        <fullName evidence="3 6">Flagellar basal-body rod protein FlgC</fullName>
    </recommendedName>
</protein>
<name>A0ABS5HKZ1_9RHOB</name>
<dbReference type="NCBIfam" id="TIGR01395">
    <property type="entry name" value="FlgC"/>
    <property type="match status" value="1"/>
</dbReference>
<keyword evidence="9" id="KW-0282">Flagellum</keyword>
<dbReference type="InterPro" id="IPR006299">
    <property type="entry name" value="FlgC"/>
</dbReference>
<keyword evidence="10" id="KW-1185">Reference proteome</keyword>
<evidence type="ECO:0000256" key="2">
    <source>
        <dbReference type="ARBA" id="ARBA00009677"/>
    </source>
</evidence>
<dbReference type="PROSITE" id="PS00588">
    <property type="entry name" value="FLAGELLA_BB_ROD"/>
    <property type="match status" value="1"/>
</dbReference>
<keyword evidence="4 6" id="KW-0975">Bacterial flagellum</keyword>
<reference evidence="9 10" key="1">
    <citation type="journal article" date="2021" name="Arch. Microbiol.">
        <title>Thalassobius aquimarinus sp. nov., isolated from the Sea of Japan seashore.</title>
        <authorList>
            <person name="Kurilenko V.V."/>
            <person name="Romanenko L.A."/>
            <person name="Chernysheva N.Y."/>
            <person name="Velansky P.V."/>
            <person name="Tekutyeva L.A."/>
            <person name="Isaeva M.P."/>
            <person name="Mikhailov V.V."/>
        </authorList>
    </citation>
    <scope>NUCLEOTIDE SEQUENCE [LARGE SCALE GENOMIC DNA]</scope>
    <source>
        <strain evidence="9 10">KMM 8518</strain>
    </source>
</reference>
<dbReference type="RefSeq" id="WP_212699154.1">
    <property type="nucleotide sequence ID" value="NZ_JADMKU010000001.1"/>
</dbReference>
<dbReference type="Pfam" id="PF06429">
    <property type="entry name" value="Flg_bbr_C"/>
    <property type="match status" value="1"/>
</dbReference>
<dbReference type="PANTHER" id="PTHR30435">
    <property type="entry name" value="FLAGELLAR PROTEIN"/>
    <property type="match status" value="1"/>
</dbReference>
<proteinExistence type="inferred from homology"/>
<dbReference type="InterPro" id="IPR019776">
    <property type="entry name" value="Flagellar_basal_body_rod_CS"/>
</dbReference>
<comment type="subcellular location">
    <subcellularLocation>
        <location evidence="1 6">Bacterial flagellum basal body</location>
    </subcellularLocation>
</comment>
<dbReference type="PANTHER" id="PTHR30435:SF29">
    <property type="entry name" value="FLAGELLAR BASAL-BODY ROD PROTEIN FLGC"/>
    <property type="match status" value="1"/>
</dbReference>
<gene>
    <name evidence="9" type="primary">flgC</name>
    <name evidence="9" type="ORF">IT775_00740</name>
</gene>
<dbReference type="Pfam" id="PF00460">
    <property type="entry name" value="Flg_bb_rod"/>
    <property type="match status" value="1"/>
</dbReference>
<comment type="caution">
    <text evidence="9">The sequence shown here is derived from an EMBL/GenBank/DDBJ whole genome shotgun (WGS) entry which is preliminary data.</text>
</comment>
<dbReference type="Proteomes" id="UP001195941">
    <property type="component" value="Unassembled WGS sequence"/>
</dbReference>
<accession>A0ABS5HKZ1</accession>
<evidence type="ECO:0000259" key="8">
    <source>
        <dbReference type="Pfam" id="PF06429"/>
    </source>
</evidence>
<evidence type="ECO:0000256" key="4">
    <source>
        <dbReference type="ARBA" id="ARBA00023143"/>
    </source>
</evidence>
<dbReference type="InterPro" id="IPR001444">
    <property type="entry name" value="Flag_bb_rod_N"/>
</dbReference>
<organism evidence="9 10">
    <name type="scientific">Thalassovita aquimarina</name>
    <dbReference type="NCBI Taxonomy" id="2785917"/>
    <lineage>
        <taxon>Bacteria</taxon>
        <taxon>Pseudomonadati</taxon>
        <taxon>Pseudomonadota</taxon>
        <taxon>Alphaproteobacteria</taxon>
        <taxon>Rhodobacterales</taxon>
        <taxon>Roseobacteraceae</taxon>
        <taxon>Thalassovita</taxon>
    </lineage>
</organism>
<comment type="subunit">
    <text evidence="5 6">The basal body constitutes a major portion of the flagellar organelle and consists of four rings (L,P,S, and M) mounted on a central rod. The rod consists of about 26 subunits of FlgG in the distal portion, and FlgB, FlgC and FlgF are thought to build up the proximal portion of the rod with about 6 subunits each.</text>
</comment>
<evidence type="ECO:0000313" key="10">
    <source>
        <dbReference type="Proteomes" id="UP001195941"/>
    </source>
</evidence>
<evidence type="ECO:0000256" key="6">
    <source>
        <dbReference type="RuleBase" id="RU362062"/>
    </source>
</evidence>